<dbReference type="AlphaFoldDB" id="A0A6A1VAY1"/>
<keyword evidence="2" id="KW-1185">Reference proteome</keyword>
<organism evidence="1 2">
    <name type="scientific">Morella rubra</name>
    <name type="common">Chinese bayberry</name>
    <dbReference type="NCBI Taxonomy" id="262757"/>
    <lineage>
        <taxon>Eukaryota</taxon>
        <taxon>Viridiplantae</taxon>
        <taxon>Streptophyta</taxon>
        <taxon>Embryophyta</taxon>
        <taxon>Tracheophyta</taxon>
        <taxon>Spermatophyta</taxon>
        <taxon>Magnoliopsida</taxon>
        <taxon>eudicotyledons</taxon>
        <taxon>Gunneridae</taxon>
        <taxon>Pentapetalae</taxon>
        <taxon>rosids</taxon>
        <taxon>fabids</taxon>
        <taxon>Fagales</taxon>
        <taxon>Myricaceae</taxon>
        <taxon>Morella</taxon>
    </lineage>
</organism>
<dbReference type="SUPFAM" id="SSF53474">
    <property type="entry name" value="alpha/beta-Hydrolases"/>
    <property type="match status" value="1"/>
</dbReference>
<sequence>MEGLLGTDYMQRIKEHGFIEVKNREGTASYPVTEESSMEHLSTNMHEACLQIDKECRVFTVHGSHGDIVNLEDAVEFDKIIPNLKLHIIEGANHGYIYHLEDLASVVVGIIKEVSGAEQGPTQ</sequence>
<dbReference type="GO" id="GO:0005829">
    <property type="term" value="C:cytosol"/>
    <property type="evidence" value="ECO:0007669"/>
    <property type="project" value="TreeGrafter"/>
</dbReference>
<name>A0A6A1VAY1_9ROSI</name>
<comment type="caution">
    <text evidence="1">The sequence shown here is derived from an EMBL/GenBank/DDBJ whole genome shotgun (WGS) entry which is preliminary data.</text>
</comment>
<dbReference type="OrthoDB" id="9988524at2759"/>
<accession>A0A6A1VAY1</accession>
<dbReference type="PANTHER" id="PTHR42886">
    <property type="entry name" value="RE40534P-RELATED"/>
    <property type="match status" value="1"/>
</dbReference>
<reference evidence="1 2" key="1">
    <citation type="journal article" date="2019" name="Plant Biotechnol. J.">
        <title>The red bayberry genome and genetic basis of sex determination.</title>
        <authorList>
            <person name="Jia H.M."/>
            <person name="Jia H.J."/>
            <person name="Cai Q.L."/>
            <person name="Wang Y."/>
            <person name="Zhao H.B."/>
            <person name="Yang W.F."/>
            <person name="Wang G.Y."/>
            <person name="Li Y.H."/>
            <person name="Zhan D.L."/>
            <person name="Shen Y.T."/>
            <person name="Niu Q.F."/>
            <person name="Chang L."/>
            <person name="Qiu J."/>
            <person name="Zhao L."/>
            <person name="Xie H.B."/>
            <person name="Fu W.Y."/>
            <person name="Jin J."/>
            <person name="Li X.W."/>
            <person name="Jiao Y."/>
            <person name="Zhou C.C."/>
            <person name="Tu T."/>
            <person name="Chai C.Y."/>
            <person name="Gao J.L."/>
            <person name="Fan L.J."/>
            <person name="van de Weg E."/>
            <person name="Wang J.Y."/>
            <person name="Gao Z.S."/>
        </authorList>
    </citation>
    <scope>NUCLEOTIDE SEQUENCE [LARGE SCALE GENOMIC DNA]</scope>
    <source>
        <tissue evidence="1">Leaves</tissue>
    </source>
</reference>
<gene>
    <name evidence="1" type="ORF">CJ030_MR6G016561</name>
</gene>
<dbReference type="PANTHER" id="PTHR42886:SF53">
    <property type="entry name" value="ALPHA_BETA-HYDROLASES SUPERFAMILY PROTEIN"/>
    <property type="match status" value="1"/>
</dbReference>
<evidence type="ECO:0000313" key="2">
    <source>
        <dbReference type="Proteomes" id="UP000516437"/>
    </source>
</evidence>
<dbReference type="Gene3D" id="3.40.50.1820">
    <property type="entry name" value="alpha/beta hydrolase"/>
    <property type="match status" value="1"/>
</dbReference>
<evidence type="ECO:0000313" key="1">
    <source>
        <dbReference type="EMBL" id="KAB1209336.1"/>
    </source>
</evidence>
<protein>
    <submittedName>
        <fullName evidence="1">Uncharacterized protein</fullName>
    </submittedName>
</protein>
<dbReference type="EMBL" id="RXIC02000024">
    <property type="protein sequence ID" value="KAB1209336.1"/>
    <property type="molecule type" value="Genomic_DNA"/>
</dbReference>
<dbReference type="Proteomes" id="UP000516437">
    <property type="component" value="Chromosome 6"/>
</dbReference>
<proteinExistence type="predicted"/>
<dbReference type="InterPro" id="IPR029058">
    <property type="entry name" value="AB_hydrolase_fold"/>
</dbReference>